<sequence>MPSRLRSLIRILIVVFVLWLIWSRLHIVIWVPTPWWGLLLLVVGSYLVIEYAVDRLLGQRRR</sequence>
<keyword evidence="1" id="KW-1133">Transmembrane helix</keyword>
<name>A0A2J6X3Y0_9CHLR</name>
<dbReference type="AlphaFoldDB" id="A0A2J6X3Y0"/>
<feature type="transmembrane region" description="Helical" evidence="1">
    <location>
        <begin position="35"/>
        <end position="53"/>
    </location>
</feature>
<evidence type="ECO:0000313" key="2">
    <source>
        <dbReference type="EMBL" id="PMP80749.1"/>
    </source>
</evidence>
<gene>
    <name evidence="2" type="ORF">C0184_09005</name>
</gene>
<dbReference type="EMBL" id="PNIQ01000599">
    <property type="protein sequence ID" value="PMP80749.1"/>
    <property type="molecule type" value="Genomic_DNA"/>
</dbReference>
<dbReference type="Proteomes" id="UP000243376">
    <property type="component" value="Unassembled WGS sequence"/>
</dbReference>
<keyword evidence="1" id="KW-0472">Membrane</keyword>
<keyword evidence="1" id="KW-0812">Transmembrane</keyword>
<reference evidence="2 3" key="1">
    <citation type="submission" date="2018-01" db="EMBL/GenBank/DDBJ databases">
        <title>Metagenomic assembled genomes from two thermal pools in the Uzon Caldera, Kamchatka, Russia.</title>
        <authorList>
            <person name="Wilkins L."/>
            <person name="Ettinger C."/>
        </authorList>
    </citation>
    <scope>NUCLEOTIDE SEQUENCE [LARGE SCALE GENOMIC DNA]</scope>
    <source>
        <strain evidence="2">ZAV-02</strain>
    </source>
</reference>
<accession>A0A2J6X3Y0</accession>
<organism evidence="2 3">
    <name type="scientific">Chloroflexus aggregans</name>
    <dbReference type="NCBI Taxonomy" id="152260"/>
    <lineage>
        <taxon>Bacteria</taxon>
        <taxon>Bacillati</taxon>
        <taxon>Chloroflexota</taxon>
        <taxon>Chloroflexia</taxon>
        <taxon>Chloroflexales</taxon>
        <taxon>Chloroflexineae</taxon>
        <taxon>Chloroflexaceae</taxon>
        <taxon>Chloroflexus</taxon>
    </lineage>
</organism>
<evidence type="ECO:0000313" key="3">
    <source>
        <dbReference type="Proteomes" id="UP000243376"/>
    </source>
</evidence>
<comment type="caution">
    <text evidence="2">The sequence shown here is derived from an EMBL/GenBank/DDBJ whole genome shotgun (WGS) entry which is preliminary data.</text>
</comment>
<proteinExistence type="predicted"/>
<protein>
    <submittedName>
        <fullName evidence="2">Uncharacterized protein</fullName>
    </submittedName>
</protein>
<feature type="transmembrane region" description="Helical" evidence="1">
    <location>
        <begin position="7"/>
        <end position="29"/>
    </location>
</feature>
<evidence type="ECO:0000256" key="1">
    <source>
        <dbReference type="SAM" id="Phobius"/>
    </source>
</evidence>